<organism evidence="2 3">
    <name type="scientific">Trichechus manatus latirostris</name>
    <name type="common">Florida manatee</name>
    <dbReference type="NCBI Taxonomy" id="127582"/>
    <lineage>
        <taxon>Eukaryota</taxon>
        <taxon>Metazoa</taxon>
        <taxon>Chordata</taxon>
        <taxon>Craniata</taxon>
        <taxon>Vertebrata</taxon>
        <taxon>Euteleostomi</taxon>
        <taxon>Mammalia</taxon>
        <taxon>Eutheria</taxon>
        <taxon>Afrotheria</taxon>
        <taxon>Sirenia</taxon>
        <taxon>Trichechidae</taxon>
        <taxon>Trichechus</taxon>
    </lineage>
</organism>
<dbReference type="PANTHER" id="PTHR15294">
    <property type="entry name" value="RETINOVIN-RELATED"/>
    <property type="match status" value="1"/>
</dbReference>
<dbReference type="AlphaFoldDB" id="A0A2Y9RQR7"/>
<keyword evidence="2" id="KW-1185">Reference proteome</keyword>
<sequence length="134" mass="15691">MFYILFLDEDCKKLTSELFAKIDACLNEVRDEIFAKLQPQLRCTLGDMESPVFAFPLLLKIEPHIEKLFLYSFSWNFECSQCGHKYQNRCMKTLVTFTHVVPEWHPLNAAHFGPCNNCNNKSQIRKMVLEKKLA</sequence>
<dbReference type="GO" id="GO:0016926">
    <property type="term" value="P:protein desumoylation"/>
    <property type="evidence" value="ECO:0007669"/>
    <property type="project" value="TreeGrafter"/>
</dbReference>
<dbReference type="InterPro" id="IPR033505">
    <property type="entry name" value="USPL1"/>
</dbReference>
<protein>
    <submittedName>
        <fullName evidence="3">SUMO-specific isopeptidase USPL1 isoform X5</fullName>
    </submittedName>
</protein>
<dbReference type="PROSITE" id="PS50235">
    <property type="entry name" value="USP_3"/>
    <property type="match status" value="1"/>
</dbReference>
<name>A0A2Y9RQR7_TRIMA</name>
<dbReference type="RefSeq" id="XP_023594284.1">
    <property type="nucleotide sequence ID" value="XM_023738516.1"/>
</dbReference>
<dbReference type="InterPro" id="IPR028890">
    <property type="entry name" value="Peptidase_C98"/>
</dbReference>
<feature type="domain" description="USP" evidence="1">
    <location>
        <begin position="1"/>
        <end position="134"/>
    </location>
</feature>
<gene>
    <name evidence="3" type="primary">USPL1</name>
</gene>
<dbReference type="Proteomes" id="UP000248480">
    <property type="component" value="Unplaced"/>
</dbReference>
<evidence type="ECO:0000313" key="3">
    <source>
        <dbReference type="RefSeq" id="XP_023594284.1"/>
    </source>
</evidence>
<dbReference type="GO" id="GO:0032183">
    <property type="term" value="F:SUMO binding"/>
    <property type="evidence" value="ECO:0007669"/>
    <property type="project" value="InterPro"/>
</dbReference>
<proteinExistence type="predicted"/>
<dbReference type="InterPro" id="IPR028889">
    <property type="entry name" value="USP"/>
</dbReference>
<evidence type="ECO:0000259" key="1">
    <source>
        <dbReference type="PROSITE" id="PS50235"/>
    </source>
</evidence>
<dbReference type="Pfam" id="PF15499">
    <property type="entry name" value="Peptidase_C98"/>
    <property type="match status" value="1"/>
</dbReference>
<dbReference type="GO" id="GO:0015030">
    <property type="term" value="C:Cajal body"/>
    <property type="evidence" value="ECO:0007669"/>
    <property type="project" value="TreeGrafter"/>
</dbReference>
<evidence type="ECO:0000313" key="2">
    <source>
        <dbReference type="Proteomes" id="UP000248480"/>
    </source>
</evidence>
<dbReference type="PANTHER" id="PTHR15294:SF3">
    <property type="entry name" value="SUMO-SPECIFIC ISOPEPTIDASE USPL1"/>
    <property type="match status" value="1"/>
</dbReference>
<dbReference type="CTD" id="10208"/>
<reference evidence="3" key="1">
    <citation type="submission" date="2025-08" db="UniProtKB">
        <authorList>
            <consortium name="RefSeq"/>
        </authorList>
    </citation>
    <scope>IDENTIFICATION</scope>
</reference>
<dbReference type="GeneID" id="101360782"/>
<dbReference type="GO" id="GO:0030576">
    <property type="term" value="P:Cajal body organization"/>
    <property type="evidence" value="ECO:0007669"/>
    <property type="project" value="InterPro"/>
</dbReference>
<accession>A0A2Y9RQR7</accession>